<protein>
    <submittedName>
        <fullName evidence="2">Uncharacterized protein</fullName>
    </submittedName>
</protein>
<comment type="caution">
    <text evidence="2">The sequence shown here is derived from an EMBL/GenBank/DDBJ whole genome shotgun (WGS) entry which is preliminary data.</text>
</comment>
<dbReference type="AlphaFoldDB" id="A0A835RVE3"/>
<accession>A0A835RVE3</accession>
<proteinExistence type="predicted"/>
<sequence length="94" mass="10246">MAFPSGNTKPGRTTTDAARREYLENSARRRQVLRRVGKENQDCGGLQAAEKPPEVNHPAEASGAVLTLHLHHTVDGRETELSGERAANKNSSLE</sequence>
<dbReference type="Proteomes" id="UP000636800">
    <property type="component" value="Chromosome 2"/>
</dbReference>
<reference evidence="2 3" key="1">
    <citation type="journal article" date="2020" name="Nat. Food">
        <title>A phased Vanilla planifolia genome enables genetic improvement of flavour and production.</title>
        <authorList>
            <person name="Hasing T."/>
            <person name="Tang H."/>
            <person name="Brym M."/>
            <person name="Khazi F."/>
            <person name="Huang T."/>
            <person name="Chambers A.H."/>
        </authorList>
    </citation>
    <scope>NUCLEOTIDE SEQUENCE [LARGE SCALE GENOMIC DNA]</scope>
    <source>
        <tissue evidence="2">Leaf</tissue>
    </source>
</reference>
<feature type="region of interest" description="Disordered" evidence="1">
    <location>
        <begin position="74"/>
        <end position="94"/>
    </location>
</feature>
<feature type="region of interest" description="Disordered" evidence="1">
    <location>
        <begin position="1"/>
        <end position="57"/>
    </location>
</feature>
<name>A0A835RVE3_VANPL</name>
<evidence type="ECO:0000313" key="3">
    <source>
        <dbReference type="Proteomes" id="UP000636800"/>
    </source>
</evidence>
<organism evidence="2 3">
    <name type="scientific">Vanilla planifolia</name>
    <name type="common">Vanilla</name>
    <dbReference type="NCBI Taxonomy" id="51239"/>
    <lineage>
        <taxon>Eukaryota</taxon>
        <taxon>Viridiplantae</taxon>
        <taxon>Streptophyta</taxon>
        <taxon>Embryophyta</taxon>
        <taxon>Tracheophyta</taxon>
        <taxon>Spermatophyta</taxon>
        <taxon>Magnoliopsida</taxon>
        <taxon>Liliopsida</taxon>
        <taxon>Asparagales</taxon>
        <taxon>Orchidaceae</taxon>
        <taxon>Vanilloideae</taxon>
        <taxon>Vanilleae</taxon>
        <taxon>Vanilla</taxon>
    </lineage>
</organism>
<evidence type="ECO:0000313" key="2">
    <source>
        <dbReference type="EMBL" id="KAG0492798.1"/>
    </source>
</evidence>
<dbReference type="EMBL" id="JADCNL010000002">
    <property type="protein sequence ID" value="KAG0492798.1"/>
    <property type="molecule type" value="Genomic_DNA"/>
</dbReference>
<evidence type="ECO:0000256" key="1">
    <source>
        <dbReference type="SAM" id="MobiDB-lite"/>
    </source>
</evidence>
<feature type="compositionally biased region" description="Polar residues" evidence="1">
    <location>
        <begin position="1"/>
        <end position="16"/>
    </location>
</feature>
<feature type="compositionally biased region" description="Basic and acidic residues" evidence="1">
    <location>
        <begin position="17"/>
        <end position="27"/>
    </location>
</feature>
<feature type="compositionally biased region" description="Basic and acidic residues" evidence="1">
    <location>
        <begin position="74"/>
        <end position="87"/>
    </location>
</feature>
<gene>
    <name evidence="2" type="ORF">HPP92_006196</name>
</gene>
<keyword evidence="3" id="KW-1185">Reference proteome</keyword>